<dbReference type="WBParaSite" id="PDA_v2.g10371.t1">
    <property type="protein sequence ID" value="PDA_v2.g10371.t1"/>
    <property type="gene ID" value="PDA_v2.g10371"/>
</dbReference>
<dbReference type="Proteomes" id="UP000887578">
    <property type="component" value="Unplaced"/>
</dbReference>
<keyword evidence="2" id="KW-0862">Zinc</keyword>
<keyword evidence="1 3" id="KW-0479">Metal-binding</keyword>
<evidence type="ECO:0000256" key="3">
    <source>
        <dbReference type="PROSITE-ProRule" id="PRU00175"/>
    </source>
</evidence>
<name>A0A914NY34_9BILA</name>
<dbReference type="SUPFAM" id="SSF57850">
    <property type="entry name" value="RING/U-box"/>
    <property type="match status" value="1"/>
</dbReference>
<keyword evidence="5" id="KW-1185">Reference proteome</keyword>
<dbReference type="PROSITE" id="PS50089">
    <property type="entry name" value="ZF_RING_2"/>
    <property type="match status" value="1"/>
</dbReference>
<feature type="domain" description="RING-type" evidence="4">
    <location>
        <begin position="7"/>
        <end position="47"/>
    </location>
</feature>
<protein>
    <submittedName>
        <fullName evidence="6">RING-type domain-containing protein</fullName>
    </submittedName>
</protein>
<organism evidence="5 6">
    <name type="scientific">Panagrolaimus davidi</name>
    <dbReference type="NCBI Taxonomy" id="227884"/>
    <lineage>
        <taxon>Eukaryota</taxon>
        <taxon>Metazoa</taxon>
        <taxon>Ecdysozoa</taxon>
        <taxon>Nematoda</taxon>
        <taxon>Chromadorea</taxon>
        <taxon>Rhabditida</taxon>
        <taxon>Tylenchina</taxon>
        <taxon>Panagrolaimomorpha</taxon>
        <taxon>Panagrolaimoidea</taxon>
        <taxon>Panagrolaimidae</taxon>
        <taxon>Panagrolaimus</taxon>
    </lineage>
</organism>
<dbReference type="GO" id="GO:0008270">
    <property type="term" value="F:zinc ion binding"/>
    <property type="evidence" value="ECO:0007669"/>
    <property type="project" value="UniProtKB-KW"/>
</dbReference>
<keyword evidence="1 3" id="KW-0863">Zinc-finger</keyword>
<evidence type="ECO:0000259" key="4">
    <source>
        <dbReference type="PROSITE" id="PS50089"/>
    </source>
</evidence>
<reference evidence="6" key="1">
    <citation type="submission" date="2022-11" db="UniProtKB">
        <authorList>
            <consortium name="WormBaseParasite"/>
        </authorList>
    </citation>
    <scope>IDENTIFICATION</scope>
</reference>
<proteinExistence type="predicted"/>
<accession>A0A914NY34</accession>
<sequence length="187" mass="21076">MKVPGYCQICSKKLTLNNSFPLSCGHFIHSSCASPTNPTATKCQTCHPSSPTSPSHSSGYFSPSESTFDYHSEVSHDLSEFLSFKDYQISVKKEAAQFIASPTKTFLAQAEDKVYLALSCVLQKRFTAAYRELCQMRILLAAFRSTPLMPNAVPKTQQEKESFKKFVEWNLALTKNVESEIQKYFLF</sequence>
<evidence type="ECO:0000256" key="2">
    <source>
        <dbReference type="ARBA" id="ARBA00022833"/>
    </source>
</evidence>
<dbReference type="InterPro" id="IPR001841">
    <property type="entry name" value="Znf_RING"/>
</dbReference>
<evidence type="ECO:0000256" key="1">
    <source>
        <dbReference type="ARBA" id="ARBA00022771"/>
    </source>
</evidence>
<evidence type="ECO:0000313" key="6">
    <source>
        <dbReference type="WBParaSite" id="PDA_v2.g10371.t1"/>
    </source>
</evidence>
<dbReference type="AlphaFoldDB" id="A0A914NY34"/>
<evidence type="ECO:0000313" key="5">
    <source>
        <dbReference type="Proteomes" id="UP000887578"/>
    </source>
</evidence>